<dbReference type="Bgee" id="WBGene00012473">
    <property type="expression patterns" value="Expressed in pharyngeal muscle cell (C elegans) and 3 other cell types or tissues"/>
</dbReference>
<dbReference type="PROSITE" id="PS00028">
    <property type="entry name" value="ZINC_FINGER_C2H2_1"/>
    <property type="match status" value="2"/>
</dbReference>
<dbReference type="PaxDb" id="6239-Y17G7B.22"/>
<dbReference type="InterPro" id="IPR013087">
    <property type="entry name" value="Znf_C2H2_type"/>
</dbReference>
<evidence type="ECO:0000313" key="3">
    <source>
        <dbReference type="EMBL" id="CAD56605.1"/>
    </source>
</evidence>
<gene>
    <name evidence="3" type="ORF">CELE_Y17G7B.22</name>
    <name evidence="3 5" type="ORF">Y17G7B.22</name>
</gene>
<organism evidence="3 4">
    <name type="scientific">Caenorhabditis elegans</name>
    <dbReference type="NCBI Taxonomy" id="6239"/>
    <lineage>
        <taxon>Eukaryota</taxon>
        <taxon>Metazoa</taxon>
        <taxon>Ecdysozoa</taxon>
        <taxon>Nematoda</taxon>
        <taxon>Chromadorea</taxon>
        <taxon>Rhabditida</taxon>
        <taxon>Rhabditina</taxon>
        <taxon>Rhabditomorpha</taxon>
        <taxon>Rhabditoidea</taxon>
        <taxon>Rhabditidae</taxon>
        <taxon>Peloderinae</taxon>
        <taxon>Caenorhabditis</taxon>
    </lineage>
</organism>
<keyword evidence="1" id="KW-0862">Zinc</keyword>
<evidence type="ECO:0000313" key="5">
    <source>
        <dbReference type="WormBase" id="Y17G7B.22"/>
    </source>
</evidence>
<dbReference type="Proteomes" id="UP000001940">
    <property type="component" value="Chromosome II"/>
</dbReference>
<dbReference type="SMART" id="SM00355">
    <property type="entry name" value="ZnF_C2H2"/>
    <property type="match status" value="2"/>
</dbReference>
<keyword evidence="1" id="KW-0863">Zinc-finger</keyword>
<dbReference type="GeneID" id="259467"/>
<evidence type="ECO:0000259" key="2">
    <source>
        <dbReference type="PROSITE" id="PS50157"/>
    </source>
</evidence>
<dbReference type="PhylomeDB" id="Q8I4E6"/>
<dbReference type="AlphaFoldDB" id="Q8I4E6"/>
<evidence type="ECO:0000313" key="4">
    <source>
        <dbReference type="Proteomes" id="UP000001940"/>
    </source>
</evidence>
<sequence>MSSKLTKDEIEKKIAELQELLRTGNYETNNGPERLKTIDIEVGEVTEGVRKLNVEWNEDNELLFACQKCMSAFHAESDLSNHEQLTHFNRNIPRKKFKYYCDKCNERFIYEHLLYRHKEEHLHTGIIPGVALIDELRKKHKMTKSDFFKKYPNSCDHCSKNFDCNQH</sequence>
<dbReference type="OrthoDB" id="6077919at2759"/>
<dbReference type="STRING" id="6239.Y17G7B.22.1"/>
<dbReference type="EMBL" id="BX284602">
    <property type="protein sequence ID" value="CAD56605.1"/>
    <property type="molecule type" value="Genomic_DNA"/>
</dbReference>
<dbReference type="InParanoid" id="Q8I4E6"/>
<protein>
    <submittedName>
        <fullName evidence="3">C2H2-type domain-containing protein</fullName>
    </submittedName>
</protein>
<dbReference type="UCSC" id="Y17G7B.22">
    <property type="organism name" value="c. elegans"/>
</dbReference>
<keyword evidence="4" id="KW-1185">Reference proteome</keyword>
<keyword evidence="1" id="KW-0479">Metal-binding</keyword>
<dbReference type="WormBase" id="Y17G7B.22">
    <property type="protein sequence ID" value="CE32517"/>
    <property type="gene ID" value="WBGene00012473"/>
</dbReference>
<reference evidence="3 4" key="1">
    <citation type="journal article" date="1998" name="Science">
        <title>Genome sequence of the nematode C. elegans: a platform for investigating biology.</title>
        <authorList>
            <consortium name="The C. elegans sequencing consortium"/>
            <person name="Sulson J.E."/>
            <person name="Waterston R."/>
        </authorList>
    </citation>
    <scope>NUCLEOTIDE SEQUENCE [LARGE SCALE GENOMIC DNA]</scope>
    <source>
        <strain evidence="3 4">Bristol N2</strain>
    </source>
</reference>
<dbReference type="AGR" id="WB:WBGene00012473"/>
<evidence type="ECO:0000256" key="1">
    <source>
        <dbReference type="PROSITE-ProRule" id="PRU00042"/>
    </source>
</evidence>
<feature type="domain" description="C2H2-type" evidence="2">
    <location>
        <begin position="64"/>
        <end position="92"/>
    </location>
</feature>
<accession>Q8I4E6</accession>
<dbReference type="CTD" id="259467"/>
<feature type="domain" description="C2H2-type" evidence="2">
    <location>
        <begin position="99"/>
        <end position="128"/>
    </location>
</feature>
<dbReference type="KEGG" id="cel:CELE_Y17G7B.22"/>
<dbReference type="HOGENOM" id="CLU_1596017_0_0_1"/>
<dbReference type="PROSITE" id="PS50157">
    <property type="entry name" value="ZINC_FINGER_C2H2_2"/>
    <property type="match status" value="2"/>
</dbReference>
<proteinExistence type="predicted"/>
<name>Q8I4E6_CAEEL</name>
<dbReference type="Gene3D" id="3.30.160.60">
    <property type="entry name" value="Classic Zinc Finger"/>
    <property type="match status" value="1"/>
</dbReference>
<dbReference type="RefSeq" id="NP_871969.1">
    <property type="nucleotide sequence ID" value="NM_182169.3"/>
</dbReference>
<dbReference type="GO" id="GO:0008270">
    <property type="term" value="F:zinc ion binding"/>
    <property type="evidence" value="ECO:0007669"/>
    <property type="project" value="UniProtKB-KW"/>
</dbReference>